<dbReference type="Gene3D" id="1.25.40.10">
    <property type="entry name" value="Tetratricopeptide repeat domain"/>
    <property type="match status" value="1"/>
</dbReference>
<dbReference type="PANTHER" id="PTHR44809:SF1">
    <property type="entry name" value="PROTEIN O-MANNOSYL-TRANSFERASE TMTC1"/>
    <property type="match status" value="1"/>
</dbReference>
<name>A0A1F8CQM8_9BACT</name>
<protein>
    <submittedName>
        <fullName evidence="4">Uncharacterized protein</fullName>
    </submittedName>
</protein>
<dbReference type="PANTHER" id="PTHR44809">
    <property type="match status" value="1"/>
</dbReference>
<dbReference type="InterPro" id="IPR011990">
    <property type="entry name" value="TPR-like_helical_dom_sf"/>
</dbReference>
<gene>
    <name evidence="4" type="ORF">A2188_03395</name>
</gene>
<dbReference type="AlphaFoldDB" id="A0A1F8CQM8"/>
<dbReference type="SUPFAM" id="SSF48452">
    <property type="entry name" value="TPR-like"/>
    <property type="match status" value="1"/>
</dbReference>
<dbReference type="SMART" id="SM00028">
    <property type="entry name" value="TPR"/>
    <property type="match status" value="3"/>
</dbReference>
<accession>A0A1F8CQM8</accession>
<dbReference type="PROSITE" id="PS50005">
    <property type="entry name" value="TPR"/>
    <property type="match status" value="3"/>
</dbReference>
<organism evidence="4 5">
    <name type="scientific">Candidatus Woesebacteria bacterium RIFOXYA1_FULL_43_9</name>
    <dbReference type="NCBI Taxonomy" id="1802534"/>
    <lineage>
        <taxon>Bacteria</taxon>
        <taxon>Candidatus Woeseibacteriota</taxon>
    </lineage>
</organism>
<keyword evidence="1" id="KW-0677">Repeat</keyword>
<keyword evidence="2 3" id="KW-0802">TPR repeat</keyword>
<dbReference type="EMBL" id="MGHU01000006">
    <property type="protein sequence ID" value="OGM78068.1"/>
    <property type="molecule type" value="Genomic_DNA"/>
</dbReference>
<reference evidence="4 5" key="1">
    <citation type="journal article" date="2016" name="Nat. Commun.">
        <title>Thousands of microbial genomes shed light on interconnected biogeochemical processes in an aquifer system.</title>
        <authorList>
            <person name="Anantharaman K."/>
            <person name="Brown C.T."/>
            <person name="Hug L.A."/>
            <person name="Sharon I."/>
            <person name="Castelle C.J."/>
            <person name="Probst A.J."/>
            <person name="Thomas B.C."/>
            <person name="Singh A."/>
            <person name="Wilkins M.J."/>
            <person name="Karaoz U."/>
            <person name="Brodie E.L."/>
            <person name="Williams K.H."/>
            <person name="Hubbard S.S."/>
            <person name="Banfield J.F."/>
        </authorList>
    </citation>
    <scope>NUCLEOTIDE SEQUENCE [LARGE SCALE GENOMIC DNA]</scope>
</reference>
<feature type="repeat" description="TPR" evidence="3">
    <location>
        <begin position="92"/>
        <end position="125"/>
    </location>
</feature>
<evidence type="ECO:0000256" key="1">
    <source>
        <dbReference type="ARBA" id="ARBA00022737"/>
    </source>
</evidence>
<evidence type="ECO:0000313" key="5">
    <source>
        <dbReference type="Proteomes" id="UP000179241"/>
    </source>
</evidence>
<dbReference type="InterPro" id="IPR013105">
    <property type="entry name" value="TPR_2"/>
</dbReference>
<feature type="repeat" description="TPR" evidence="3">
    <location>
        <begin position="126"/>
        <end position="159"/>
    </location>
</feature>
<feature type="repeat" description="TPR" evidence="3">
    <location>
        <begin position="160"/>
        <end position="193"/>
    </location>
</feature>
<dbReference type="Pfam" id="PF07719">
    <property type="entry name" value="TPR_2"/>
    <property type="match status" value="1"/>
</dbReference>
<evidence type="ECO:0000313" key="4">
    <source>
        <dbReference type="EMBL" id="OGM78068.1"/>
    </source>
</evidence>
<dbReference type="Pfam" id="PF13181">
    <property type="entry name" value="TPR_8"/>
    <property type="match status" value="1"/>
</dbReference>
<evidence type="ECO:0000256" key="2">
    <source>
        <dbReference type="ARBA" id="ARBA00022803"/>
    </source>
</evidence>
<comment type="caution">
    <text evidence="4">The sequence shown here is derived from an EMBL/GenBank/DDBJ whole genome shotgun (WGS) entry which is preliminary data.</text>
</comment>
<dbReference type="InterPro" id="IPR019734">
    <property type="entry name" value="TPR_rpt"/>
</dbReference>
<dbReference type="InterPro" id="IPR052943">
    <property type="entry name" value="TMTC_O-mannosyl-trnsfr"/>
</dbReference>
<proteinExistence type="predicted"/>
<evidence type="ECO:0000256" key="3">
    <source>
        <dbReference type="PROSITE-ProRule" id="PRU00339"/>
    </source>
</evidence>
<sequence length="228" mass="26253">MGIGIYLMFLLPGFIRPNNFYAPDFLEHRLYLPMVGILMAVSQLSITGPRIRSGVTAIVIVLLAIGNLIHSRVFSNQLRFWQNAVAHSPSHPLAHKNLGAMYYFDQKYDEAQKEYLLALKLSSTEAMVNNNLGLIYFNRKDQDKAKEYFLKELALYPNYDNAHANLAMVYYQDGDKDKAEEEWLTTVKINPDHKETLKNLAIYYSQVKKDPVKAKYFYTEAVKRGVVF</sequence>
<dbReference type="Proteomes" id="UP000179241">
    <property type="component" value="Unassembled WGS sequence"/>
</dbReference>